<dbReference type="Pfam" id="PF01145">
    <property type="entry name" value="Band_7"/>
    <property type="match status" value="2"/>
</dbReference>
<dbReference type="Gene3D" id="3.30.479.30">
    <property type="entry name" value="Band 7 domain"/>
    <property type="match status" value="2"/>
</dbReference>
<dbReference type="AlphaFoldDB" id="A0AAV3YHK8"/>
<evidence type="ECO:0000313" key="7">
    <source>
        <dbReference type="Proteomes" id="UP000735302"/>
    </source>
</evidence>
<evidence type="ECO:0000259" key="5">
    <source>
        <dbReference type="Pfam" id="PF01145"/>
    </source>
</evidence>
<keyword evidence="7" id="KW-1185">Reference proteome</keyword>
<dbReference type="GO" id="GO:1901890">
    <property type="term" value="P:positive regulation of cell junction assembly"/>
    <property type="evidence" value="ECO:0007669"/>
    <property type="project" value="TreeGrafter"/>
</dbReference>
<evidence type="ECO:0000256" key="2">
    <source>
        <dbReference type="ARBA" id="ARBA00007161"/>
    </source>
</evidence>
<dbReference type="InterPro" id="IPR027705">
    <property type="entry name" value="Flotillin_fam"/>
</dbReference>
<dbReference type="PANTHER" id="PTHR13806:SF46">
    <property type="entry name" value="FLOTILLIN-1-RELATED"/>
    <property type="match status" value="1"/>
</dbReference>
<dbReference type="Proteomes" id="UP000735302">
    <property type="component" value="Unassembled WGS sequence"/>
</dbReference>
<evidence type="ECO:0000256" key="4">
    <source>
        <dbReference type="RuleBase" id="RU366054"/>
    </source>
</evidence>
<dbReference type="GO" id="GO:0031410">
    <property type="term" value="C:cytoplasmic vesicle"/>
    <property type="evidence" value="ECO:0007669"/>
    <property type="project" value="TreeGrafter"/>
</dbReference>
<proteinExistence type="inferred from homology"/>
<accession>A0AAV3YHK8</accession>
<dbReference type="CDD" id="cd03399">
    <property type="entry name" value="SPFH_flotillin"/>
    <property type="match status" value="1"/>
</dbReference>
<reference evidence="6 7" key="1">
    <citation type="journal article" date="2021" name="Elife">
        <title>Chloroplast acquisition without the gene transfer in kleptoplastic sea slugs, Plakobranchus ocellatus.</title>
        <authorList>
            <person name="Maeda T."/>
            <person name="Takahashi S."/>
            <person name="Yoshida T."/>
            <person name="Shimamura S."/>
            <person name="Takaki Y."/>
            <person name="Nagai Y."/>
            <person name="Toyoda A."/>
            <person name="Suzuki Y."/>
            <person name="Arimoto A."/>
            <person name="Ishii H."/>
            <person name="Satoh N."/>
            <person name="Nishiyama T."/>
            <person name="Hasebe M."/>
            <person name="Maruyama T."/>
            <person name="Minagawa J."/>
            <person name="Obokata J."/>
            <person name="Shigenobu S."/>
        </authorList>
    </citation>
    <scope>NUCLEOTIDE SEQUENCE [LARGE SCALE GENOMIC DNA]</scope>
</reference>
<dbReference type="InterPro" id="IPR036013">
    <property type="entry name" value="Band_7/SPFH_dom_sf"/>
</dbReference>
<dbReference type="EMBL" id="BLXT01000942">
    <property type="protein sequence ID" value="GFN81488.1"/>
    <property type="molecule type" value="Genomic_DNA"/>
</dbReference>
<dbReference type="GO" id="GO:0002090">
    <property type="term" value="P:regulation of receptor internalization"/>
    <property type="evidence" value="ECO:0007669"/>
    <property type="project" value="TreeGrafter"/>
</dbReference>
<comment type="subcellular location">
    <subcellularLocation>
        <location evidence="1">Membrane</location>
    </subcellularLocation>
</comment>
<keyword evidence="3" id="KW-0472">Membrane</keyword>
<gene>
    <name evidence="6" type="ORF">PoB_000799400</name>
</gene>
<dbReference type="PANTHER" id="PTHR13806">
    <property type="entry name" value="FLOTILLIN-RELATED"/>
    <property type="match status" value="1"/>
</dbReference>
<dbReference type="SUPFAM" id="SSF117892">
    <property type="entry name" value="Band 7/SPFH domain"/>
    <property type="match status" value="2"/>
</dbReference>
<comment type="caution">
    <text evidence="6">The sequence shown here is derived from an EMBL/GenBank/DDBJ whole genome shotgun (WGS) entry which is preliminary data.</text>
</comment>
<feature type="domain" description="Band 7" evidence="5">
    <location>
        <begin position="140"/>
        <end position="226"/>
    </location>
</feature>
<dbReference type="GO" id="GO:0016600">
    <property type="term" value="C:flotillin complex"/>
    <property type="evidence" value="ECO:0007669"/>
    <property type="project" value="TreeGrafter"/>
</dbReference>
<evidence type="ECO:0000256" key="3">
    <source>
        <dbReference type="ARBA" id="ARBA00023136"/>
    </source>
</evidence>
<evidence type="ECO:0000256" key="1">
    <source>
        <dbReference type="ARBA" id="ARBA00004370"/>
    </source>
</evidence>
<dbReference type="GO" id="GO:2000049">
    <property type="term" value="P:positive regulation of cell-cell adhesion mediated by cadherin"/>
    <property type="evidence" value="ECO:0007669"/>
    <property type="project" value="TreeGrafter"/>
</dbReference>
<comment type="similarity">
    <text evidence="2 4">Belongs to the band 7/mec-2 family. Flotillin subfamily.</text>
</comment>
<name>A0AAV3YHK8_9GAST</name>
<dbReference type="GO" id="GO:0002020">
    <property type="term" value="F:protease binding"/>
    <property type="evidence" value="ECO:0007669"/>
    <property type="project" value="TreeGrafter"/>
</dbReference>
<evidence type="ECO:0000313" key="6">
    <source>
        <dbReference type="EMBL" id="GFN81488.1"/>
    </source>
</evidence>
<feature type="domain" description="Band 7" evidence="5">
    <location>
        <begin position="7"/>
        <end position="119"/>
    </location>
</feature>
<organism evidence="6 7">
    <name type="scientific">Plakobranchus ocellatus</name>
    <dbReference type="NCBI Taxonomy" id="259542"/>
    <lineage>
        <taxon>Eukaryota</taxon>
        <taxon>Metazoa</taxon>
        <taxon>Spiralia</taxon>
        <taxon>Lophotrochozoa</taxon>
        <taxon>Mollusca</taxon>
        <taxon>Gastropoda</taxon>
        <taxon>Heterobranchia</taxon>
        <taxon>Euthyneura</taxon>
        <taxon>Panpulmonata</taxon>
        <taxon>Sacoglossa</taxon>
        <taxon>Placobranchoidea</taxon>
        <taxon>Plakobranchidae</taxon>
        <taxon>Plakobranchus</taxon>
    </lineage>
</organism>
<dbReference type="InterPro" id="IPR001107">
    <property type="entry name" value="Band_7"/>
</dbReference>
<sequence>MGFETCGPNEVMVISGCCYARPRYVNGGCVFVWPKIQRIQRLPLAVITVNVESLDVRTRQGVVISMKGVAQIQVCADIIEILQMASENFLGRTEEEIGYVVQQTLQGHQRAMISSMSAEIQVCADIIEMLQMASENFLGRTEEEIGYVVQQTLEGHQRAIISSMSAEEIYVDRQKFSRAFYEEPVSDLINMGIRLVSYTISDIWDGEGFLKKIGQKRAQEMKNRREAGETLSLKKS</sequence>
<dbReference type="GO" id="GO:0045807">
    <property type="term" value="P:positive regulation of endocytosis"/>
    <property type="evidence" value="ECO:0007669"/>
    <property type="project" value="TreeGrafter"/>
</dbReference>
<protein>
    <submittedName>
        <fullName evidence="6">Flotillin-1</fullName>
    </submittedName>
</protein>
<dbReference type="GO" id="GO:0070528">
    <property type="term" value="P:protein kinase C signaling"/>
    <property type="evidence" value="ECO:0007669"/>
    <property type="project" value="TreeGrafter"/>
</dbReference>
<dbReference type="GO" id="GO:0072659">
    <property type="term" value="P:protein localization to plasma membrane"/>
    <property type="evidence" value="ECO:0007669"/>
    <property type="project" value="TreeGrafter"/>
</dbReference>